<dbReference type="AlphaFoldDB" id="A0A8S3E0H0"/>
<dbReference type="Proteomes" id="UP000676336">
    <property type="component" value="Unassembled WGS sequence"/>
</dbReference>
<feature type="non-terminal residue" evidence="1">
    <location>
        <position position="1"/>
    </location>
</feature>
<comment type="caution">
    <text evidence="1">The sequence shown here is derived from an EMBL/GenBank/DDBJ whole genome shotgun (WGS) entry which is preliminary data.</text>
</comment>
<organism evidence="1 2">
    <name type="scientific">Rotaria magnacalcarata</name>
    <dbReference type="NCBI Taxonomy" id="392030"/>
    <lineage>
        <taxon>Eukaryota</taxon>
        <taxon>Metazoa</taxon>
        <taxon>Spiralia</taxon>
        <taxon>Gnathifera</taxon>
        <taxon>Rotifera</taxon>
        <taxon>Eurotatoria</taxon>
        <taxon>Bdelloidea</taxon>
        <taxon>Philodinida</taxon>
        <taxon>Philodinidae</taxon>
        <taxon>Rotaria</taxon>
    </lineage>
</organism>
<reference evidence="1" key="1">
    <citation type="submission" date="2021-02" db="EMBL/GenBank/DDBJ databases">
        <authorList>
            <person name="Nowell W R."/>
        </authorList>
    </citation>
    <scope>NUCLEOTIDE SEQUENCE</scope>
</reference>
<gene>
    <name evidence="1" type="ORF">SMN809_LOCUS57645</name>
</gene>
<evidence type="ECO:0000313" key="1">
    <source>
        <dbReference type="EMBL" id="CAF5021066.1"/>
    </source>
</evidence>
<name>A0A8S3E0H0_9BILA</name>
<feature type="non-terminal residue" evidence="1">
    <location>
        <position position="58"/>
    </location>
</feature>
<proteinExistence type="predicted"/>
<sequence length="58" mass="6258">PAQLPKLIKRPEPIPVTLDQFQALIRSASDTSNSNVGSFSSLLENSTIIGNNIPLKII</sequence>
<accession>A0A8S3E0H0</accession>
<protein>
    <submittedName>
        <fullName evidence="1">Uncharacterized protein</fullName>
    </submittedName>
</protein>
<dbReference type="EMBL" id="CAJOBI010212327">
    <property type="protein sequence ID" value="CAF5021066.1"/>
    <property type="molecule type" value="Genomic_DNA"/>
</dbReference>
<evidence type="ECO:0000313" key="2">
    <source>
        <dbReference type="Proteomes" id="UP000676336"/>
    </source>
</evidence>